<name>A0ACC0L814_RHOML</name>
<dbReference type="EMBL" id="CM046400">
    <property type="protein sequence ID" value="KAI8524849.1"/>
    <property type="molecule type" value="Genomic_DNA"/>
</dbReference>
<sequence>MRSEPSVARSYSSDVRSIVLRTLLHNTIPQFAKTELVWSGFGFQNSKPSEPIWFAKFVKKPDDT</sequence>
<evidence type="ECO:0000313" key="2">
    <source>
        <dbReference type="Proteomes" id="UP001062846"/>
    </source>
</evidence>
<proteinExistence type="predicted"/>
<evidence type="ECO:0000313" key="1">
    <source>
        <dbReference type="EMBL" id="KAI8524849.1"/>
    </source>
</evidence>
<gene>
    <name evidence="1" type="ORF">RHMOL_Rhmol13G0181700</name>
</gene>
<reference evidence="1" key="1">
    <citation type="submission" date="2022-02" db="EMBL/GenBank/DDBJ databases">
        <title>Plant Genome Project.</title>
        <authorList>
            <person name="Zhang R.-G."/>
        </authorList>
    </citation>
    <scope>NUCLEOTIDE SEQUENCE</scope>
    <source>
        <strain evidence="1">AT1</strain>
    </source>
</reference>
<protein>
    <submittedName>
        <fullName evidence="1">Uncharacterized protein</fullName>
    </submittedName>
</protein>
<keyword evidence="2" id="KW-1185">Reference proteome</keyword>
<comment type="caution">
    <text evidence="1">The sequence shown here is derived from an EMBL/GenBank/DDBJ whole genome shotgun (WGS) entry which is preliminary data.</text>
</comment>
<organism evidence="1 2">
    <name type="scientific">Rhododendron molle</name>
    <name type="common">Chinese azalea</name>
    <name type="synonym">Azalea mollis</name>
    <dbReference type="NCBI Taxonomy" id="49168"/>
    <lineage>
        <taxon>Eukaryota</taxon>
        <taxon>Viridiplantae</taxon>
        <taxon>Streptophyta</taxon>
        <taxon>Embryophyta</taxon>
        <taxon>Tracheophyta</taxon>
        <taxon>Spermatophyta</taxon>
        <taxon>Magnoliopsida</taxon>
        <taxon>eudicotyledons</taxon>
        <taxon>Gunneridae</taxon>
        <taxon>Pentapetalae</taxon>
        <taxon>asterids</taxon>
        <taxon>Ericales</taxon>
        <taxon>Ericaceae</taxon>
        <taxon>Ericoideae</taxon>
        <taxon>Rhodoreae</taxon>
        <taxon>Rhododendron</taxon>
    </lineage>
</organism>
<dbReference type="Proteomes" id="UP001062846">
    <property type="component" value="Chromosome 13"/>
</dbReference>
<accession>A0ACC0L814</accession>